<dbReference type="Pfam" id="PF00722">
    <property type="entry name" value="Glyco_hydro_16"/>
    <property type="match status" value="1"/>
</dbReference>
<dbReference type="InterPro" id="IPR008979">
    <property type="entry name" value="Galactose-bd-like_sf"/>
</dbReference>
<evidence type="ECO:0000256" key="2">
    <source>
        <dbReference type="ARBA" id="ARBA00022801"/>
    </source>
</evidence>
<evidence type="ECO:0000256" key="4">
    <source>
        <dbReference type="SAM" id="SignalP"/>
    </source>
</evidence>
<keyword evidence="2" id="KW-0378">Hydrolase</keyword>
<dbReference type="CDD" id="cd08023">
    <property type="entry name" value="GH16_laminarinase_like"/>
    <property type="match status" value="1"/>
</dbReference>
<accession>A0A7G9FK81</accession>
<dbReference type="InterPro" id="IPR003305">
    <property type="entry name" value="CenC_carb-bd"/>
</dbReference>
<dbReference type="PANTHER" id="PTHR10963">
    <property type="entry name" value="GLYCOSYL HYDROLASE-RELATED"/>
    <property type="match status" value="1"/>
</dbReference>
<proteinExistence type="inferred from homology"/>
<dbReference type="GO" id="GO:0005975">
    <property type="term" value="P:carbohydrate metabolic process"/>
    <property type="evidence" value="ECO:0007669"/>
    <property type="project" value="InterPro"/>
</dbReference>
<evidence type="ECO:0000313" key="7">
    <source>
        <dbReference type="Proteomes" id="UP000515819"/>
    </source>
</evidence>
<evidence type="ECO:0000256" key="3">
    <source>
        <dbReference type="SAM" id="MobiDB-lite"/>
    </source>
</evidence>
<dbReference type="InterPro" id="IPR000757">
    <property type="entry name" value="Beta-glucanase-like"/>
</dbReference>
<dbReference type="InterPro" id="IPR013320">
    <property type="entry name" value="ConA-like_dom_sf"/>
</dbReference>
<feature type="compositionally biased region" description="Acidic residues" evidence="3">
    <location>
        <begin position="39"/>
        <end position="53"/>
    </location>
</feature>
<dbReference type="KEGG" id="wcp:H9Q76_09430"/>
<reference evidence="6 7" key="1">
    <citation type="submission" date="2020-08" db="EMBL/GenBank/DDBJ databases">
        <authorList>
            <person name="Liu C."/>
            <person name="Sun Q."/>
        </authorList>
    </citation>
    <scope>NUCLEOTIDE SEQUENCE [LARGE SCALE GENOMIC DNA]</scope>
    <source>
        <strain evidence="6 7">NSJ-4</strain>
    </source>
</reference>
<feature type="region of interest" description="Disordered" evidence="3">
    <location>
        <begin position="965"/>
        <end position="1006"/>
    </location>
</feature>
<dbReference type="Pfam" id="PF07538">
    <property type="entry name" value="ChW"/>
    <property type="match status" value="6"/>
</dbReference>
<protein>
    <submittedName>
        <fullName evidence="6">Carbohydrate binding domain-containing protein</fullName>
    </submittedName>
</protein>
<gene>
    <name evidence="6" type="ORF">H9Q76_09430</name>
</gene>
<dbReference type="SMART" id="SM00728">
    <property type="entry name" value="ChW"/>
    <property type="match status" value="6"/>
</dbReference>
<feature type="chain" id="PRO_5028851216" evidence="4">
    <location>
        <begin position="28"/>
        <end position="1344"/>
    </location>
</feature>
<feature type="signal peptide" evidence="4">
    <location>
        <begin position="1"/>
        <end position="27"/>
    </location>
</feature>
<dbReference type="Gene3D" id="2.60.120.260">
    <property type="entry name" value="Galactose-binding domain-like"/>
    <property type="match status" value="4"/>
</dbReference>
<evidence type="ECO:0000313" key="6">
    <source>
        <dbReference type="EMBL" id="QNL98962.1"/>
    </source>
</evidence>
<feature type="region of interest" description="Disordered" evidence="3">
    <location>
        <begin position="27"/>
        <end position="54"/>
    </location>
</feature>
<dbReference type="Pfam" id="PF02018">
    <property type="entry name" value="CBM_4_9"/>
    <property type="match status" value="3"/>
</dbReference>
<dbReference type="EMBL" id="CP060632">
    <property type="protein sequence ID" value="QNL98962.1"/>
    <property type="molecule type" value="Genomic_DNA"/>
</dbReference>
<feature type="compositionally biased region" description="Pro residues" evidence="3">
    <location>
        <begin position="970"/>
        <end position="1001"/>
    </location>
</feature>
<evidence type="ECO:0000259" key="5">
    <source>
        <dbReference type="PROSITE" id="PS51762"/>
    </source>
</evidence>
<dbReference type="InterPro" id="IPR050546">
    <property type="entry name" value="Glycosyl_Hydrlase_16"/>
</dbReference>
<keyword evidence="7" id="KW-1185">Reference proteome</keyword>
<dbReference type="PANTHER" id="PTHR10963:SF55">
    <property type="entry name" value="GLYCOSIDE HYDROLASE FAMILY 16 PROTEIN"/>
    <property type="match status" value="1"/>
</dbReference>
<dbReference type="GO" id="GO:0004553">
    <property type="term" value="F:hydrolase activity, hydrolyzing O-glycosyl compounds"/>
    <property type="evidence" value="ECO:0007669"/>
    <property type="project" value="InterPro"/>
</dbReference>
<dbReference type="InterPro" id="IPR006637">
    <property type="entry name" value="ChW"/>
</dbReference>
<dbReference type="PROSITE" id="PS51762">
    <property type="entry name" value="GH16_2"/>
    <property type="match status" value="1"/>
</dbReference>
<keyword evidence="4" id="KW-0732">Signal</keyword>
<comment type="similarity">
    <text evidence="1">Belongs to the glycosyl hydrolase 16 family.</text>
</comment>
<dbReference type="RefSeq" id="WP_249321002.1">
    <property type="nucleotide sequence ID" value="NZ_CP060632.1"/>
</dbReference>
<organism evidence="6 7">
    <name type="scientific">Wujia chipingensis</name>
    <dbReference type="NCBI Taxonomy" id="2763670"/>
    <lineage>
        <taxon>Bacteria</taxon>
        <taxon>Bacillati</taxon>
        <taxon>Bacillota</taxon>
        <taxon>Clostridia</taxon>
        <taxon>Lachnospirales</taxon>
        <taxon>Lachnospiraceae</taxon>
        <taxon>Wujia</taxon>
    </lineage>
</organism>
<feature type="domain" description="GH16" evidence="5">
    <location>
        <begin position="212"/>
        <end position="487"/>
    </location>
</feature>
<dbReference type="Gene3D" id="2.60.120.200">
    <property type="match status" value="1"/>
</dbReference>
<dbReference type="SUPFAM" id="SSF49899">
    <property type="entry name" value="Concanavalin A-like lectins/glucanases"/>
    <property type="match status" value="2"/>
</dbReference>
<sequence length="1344" mass="148253">MRKLRKAIPLALAMSVALTMTPIRASAEEPTQVQAEQSDLVEENESLSDEADKDNEGYKLVFEDDFNGDQLDRKVWNVEKHEKGWVNGELQEYVDSDENIKVQDGYLNIIPVEKVETTSTTDGQNLLSNADFSSGMDDWTETIANWGSNGFDASAQSSVADGAITYTITNPGNDLWHVQLKQTVKLAAKKHYTLSYKVKSDVARTIETGVQGDQTNNYISYGAKTQSLQAGKEESVSIDVYAEEGYDTATLYFSLGRKTGDTSIPDESVVTISDISLVETTANMLPANAFGDNATAGTKVKKSYTSGRISTQNLKTFTYGRFEVRAKVPNGQGYLPAFWLMANDENVYGQWPRCGEIDCMEVMGQDTNKLYGTIHYGNPHAESQGTYTIKDGKESFSDGFHTFTCDWEPGKITWYVDGIKYHEESNWHSTTEGQGTLTYPAPFDQPFYIILNLAVGGSWVGNPNEKTNFDNNPFVVDYVRVYQKDSYDENVTRPEVKFEPTNEPDESGNYIKNSTFAEAEDLTDDTNWKFITALDGAATAEIKDNSMVIKTEKAGTVDYSVQLVQANVPFEKGATYEVSFDAQASENRKMNVDVKAPDRGYQSYMKTLVPELTTEMKHFSTQFVMKADSDVNGRLEFNMGNAGSGDIVLKNVVVRKTAEPDPNAKEEKTILANGSCIYNGSFQEGKNHLGYWDITPEGADIKVTGLSDGRRLVTEGKSVTISQSDLAFKEGTAYALSFDAYAQNGATVVATVGGNTYKVNVEAGNEKKDYVVKIPATAKFTDKTVSLKIEGAISLDNVKMVEDAKIKNGSFNDSLSGYEVYVDSAAKATVVVDSLKENNALDVTVDNTGADDWRIQIKQNNVLLEKGKKYKLSYEAKSSIDRKIRVVMQGGEALGWPVYSEHSDDQDANDGIVTLTSEYQKFTEEFIMTEETDAQAFLSICLGNVGGQITDQHRIVIDNISLVEVENPTPENPTPENPTPENPTPENPTPENPTPENPTPQNPIVKPVTVSYSTHIQSYGWNKSAAKNGAVAGTTGKAKRLEAIKISVEGNEDLGIQYTTHCQGYGWLNWSSNGEISGTTCEAKRLEAIKIQLTGADRDKYDVYYRVHAQGYGWMNWAKNGEAAGTAGLAKRLEAIQVVVVKKGESVPDKFEGVTASEKKAYMASAAATAATVEGSDRAHVQYRSHLQTYGWQNWKNDGDISGTTGKAKRLESLKLELKNKDYTGGICYNAHVQTIGWQADPNKSATWKKDGEFCGTTGNAKRLEAIQIELYGEMAEHYDIYYRVHSQTYGWMKWAKNGEMSGTTGQHKRIEGIQVVLVKKGEQAPSDNYKGAVTNTTKTFLSK</sequence>
<name>A0A7G9FK81_9FIRM</name>
<dbReference type="Proteomes" id="UP000515819">
    <property type="component" value="Chromosome"/>
</dbReference>
<dbReference type="SUPFAM" id="SSF49785">
    <property type="entry name" value="Galactose-binding domain-like"/>
    <property type="match status" value="4"/>
</dbReference>
<evidence type="ECO:0000256" key="1">
    <source>
        <dbReference type="ARBA" id="ARBA00006865"/>
    </source>
</evidence>